<dbReference type="SUPFAM" id="SSF52540">
    <property type="entry name" value="P-loop containing nucleoside triphosphate hydrolases"/>
    <property type="match status" value="1"/>
</dbReference>
<feature type="domain" description="ABC transporter" evidence="4">
    <location>
        <begin position="11"/>
        <end position="240"/>
    </location>
</feature>
<evidence type="ECO:0000256" key="2">
    <source>
        <dbReference type="ARBA" id="ARBA00022741"/>
    </source>
</evidence>
<dbReference type="GO" id="GO:0016887">
    <property type="term" value="F:ATP hydrolysis activity"/>
    <property type="evidence" value="ECO:0007669"/>
    <property type="project" value="InterPro"/>
</dbReference>
<organism evidence="5">
    <name type="scientific">bioreactor metagenome</name>
    <dbReference type="NCBI Taxonomy" id="1076179"/>
    <lineage>
        <taxon>unclassified sequences</taxon>
        <taxon>metagenomes</taxon>
        <taxon>ecological metagenomes</taxon>
    </lineage>
</organism>
<dbReference type="InterPro" id="IPR027417">
    <property type="entry name" value="P-loop_NTPase"/>
</dbReference>
<accession>A0A644TFJ7</accession>
<dbReference type="AlphaFoldDB" id="A0A644TFJ7"/>
<gene>
    <name evidence="5" type="primary">ybhF_5</name>
    <name evidence="5" type="ORF">SDC9_11268</name>
</gene>
<protein>
    <submittedName>
        <fullName evidence="5">Putative multidrug ABC transporter ATP-binding protein YbhF</fullName>
    </submittedName>
</protein>
<dbReference type="Gene3D" id="3.40.50.300">
    <property type="entry name" value="P-loop containing nucleotide triphosphate hydrolases"/>
    <property type="match status" value="1"/>
</dbReference>
<keyword evidence="3 5" id="KW-0067">ATP-binding</keyword>
<dbReference type="PANTHER" id="PTHR43038">
    <property type="entry name" value="ATP-BINDING CASSETTE, SUB-FAMILY H, MEMBER 1"/>
    <property type="match status" value="1"/>
</dbReference>
<keyword evidence="2" id="KW-0547">Nucleotide-binding</keyword>
<evidence type="ECO:0000256" key="3">
    <source>
        <dbReference type="ARBA" id="ARBA00022840"/>
    </source>
</evidence>
<dbReference type="PROSITE" id="PS50893">
    <property type="entry name" value="ABC_TRANSPORTER_2"/>
    <property type="match status" value="1"/>
</dbReference>
<evidence type="ECO:0000256" key="1">
    <source>
        <dbReference type="ARBA" id="ARBA00022448"/>
    </source>
</evidence>
<dbReference type="GO" id="GO:0005524">
    <property type="term" value="F:ATP binding"/>
    <property type="evidence" value="ECO:0007669"/>
    <property type="project" value="UniProtKB-KW"/>
</dbReference>
<dbReference type="InterPro" id="IPR003593">
    <property type="entry name" value="AAA+_ATPase"/>
</dbReference>
<reference evidence="5" key="1">
    <citation type="submission" date="2019-08" db="EMBL/GenBank/DDBJ databases">
        <authorList>
            <person name="Kucharzyk K."/>
            <person name="Murdoch R.W."/>
            <person name="Higgins S."/>
            <person name="Loffler F."/>
        </authorList>
    </citation>
    <scope>NUCLEOTIDE SEQUENCE</scope>
</reference>
<comment type="caution">
    <text evidence="5">The sequence shown here is derived from an EMBL/GenBank/DDBJ whole genome shotgun (WGS) entry which is preliminary data.</text>
</comment>
<dbReference type="SMART" id="SM00382">
    <property type="entry name" value="AAA"/>
    <property type="match status" value="1"/>
</dbReference>
<dbReference type="Pfam" id="PF13732">
    <property type="entry name" value="DrrA1-3_C"/>
    <property type="match status" value="1"/>
</dbReference>
<evidence type="ECO:0000259" key="4">
    <source>
        <dbReference type="PROSITE" id="PS50893"/>
    </source>
</evidence>
<dbReference type="Pfam" id="PF00005">
    <property type="entry name" value="ABC_tran"/>
    <property type="match status" value="1"/>
</dbReference>
<dbReference type="InterPro" id="IPR025302">
    <property type="entry name" value="DrrA1/2-like_C"/>
</dbReference>
<sequence length="319" mass="35672">MLVSNNSEYAVTVKDLEKRFGSFQAVNKVSFQVRRGEIFGFLGPNGAGKSTTMRMLCGIIIPTAGEATVNGFDVFHQAEQIKNHIGYMSQKFSLYEDLTVEENIDFYSGIYQIPMVEKKNRKDWVVKMAGLDEHRNSLTAILPGGWRQRLALGCALLHKPPVIFLDEPTSGVDPISRRSFWELIYQLAAEGITVFVTTHYMDEAEYCDRLAMIYRGELVAIGTPDELKVKYMNNDVLNLECLDPFGALQAVNGIPEIREAALFGRGLHLAVNDASSSIPIIIKALQERKLVYTRLEKIIPSLEDVFVSIIESRDSSAGL</sequence>
<keyword evidence="1" id="KW-0813">Transport</keyword>
<dbReference type="CDD" id="cd03230">
    <property type="entry name" value="ABC_DR_subfamily_A"/>
    <property type="match status" value="1"/>
</dbReference>
<dbReference type="InterPro" id="IPR003439">
    <property type="entry name" value="ABC_transporter-like_ATP-bd"/>
</dbReference>
<proteinExistence type="predicted"/>
<dbReference type="EMBL" id="VSSQ01000029">
    <property type="protein sequence ID" value="MPL65604.1"/>
    <property type="molecule type" value="Genomic_DNA"/>
</dbReference>
<evidence type="ECO:0000313" key="5">
    <source>
        <dbReference type="EMBL" id="MPL65604.1"/>
    </source>
</evidence>
<dbReference type="PANTHER" id="PTHR43038:SF3">
    <property type="entry name" value="ABC TRANSPORTER G FAMILY MEMBER 20 ISOFORM X1"/>
    <property type="match status" value="1"/>
</dbReference>
<name>A0A644TFJ7_9ZZZZ</name>